<keyword evidence="7" id="KW-0677">Repeat</keyword>
<dbReference type="CDD" id="cd02961">
    <property type="entry name" value="PDI_a_family"/>
    <property type="match status" value="1"/>
</dbReference>
<dbReference type="OrthoDB" id="427280at2759"/>
<comment type="similarity">
    <text evidence="4 14">Belongs to the protein disulfide isomerase family.</text>
</comment>
<evidence type="ECO:0000256" key="10">
    <source>
        <dbReference type="ARBA" id="ARBA00023235"/>
    </source>
</evidence>
<dbReference type="FunFam" id="3.40.30.10:FF:000154">
    <property type="entry name" value="Protein disulfide-isomerase"/>
    <property type="match status" value="1"/>
</dbReference>
<feature type="domain" description="Thioredoxin" evidence="17">
    <location>
        <begin position="11"/>
        <end position="137"/>
    </location>
</feature>
<feature type="region of interest" description="Disordered" evidence="16">
    <location>
        <begin position="478"/>
        <end position="523"/>
    </location>
</feature>
<evidence type="ECO:0000313" key="18">
    <source>
        <dbReference type="EMBL" id="EZF51958.1"/>
    </source>
</evidence>
<dbReference type="InterPro" id="IPR036249">
    <property type="entry name" value="Thioredoxin-like_sf"/>
</dbReference>
<keyword evidence="9 13" id="KW-1015">Disulfide bond</keyword>
<feature type="compositionally biased region" description="Basic and acidic residues" evidence="16">
    <location>
        <begin position="478"/>
        <end position="502"/>
    </location>
</feature>
<evidence type="ECO:0000256" key="5">
    <source>
        <dbReference type="ARBA" id="ARBA00012723"/>
    </source>
</evidence>
<dbReference type="FunFam" id="3.40.30.10:FF:000185">
    <property type="entry name" value="Protein disulfide-isomerase"/>
    <property type="match status" value="1"/>
</dbReference>
<organism evidence="18">
    <name type="scientific">Trichophyton rubrum CBS 288.86</name>
    <dbReference type="NCBI Taxonomy" id="1215330"/>
    <lineage>
        <taxon>Eukaryota</taxon>
        <taxon>Fungi</taxon>
        <taxon>Dikarya</taxon>
        <taxon>Ascomycota</taxon>
        <taxon>Pezizomycotina</taxon>
        <taxon>Eurotiomycetes</taxon>
        <taxon>Eurotiomycetidae</taxon>
        <taxon>Onygenales</taxon>
        <taxon>Arthrodermataceae</taxon>
        <taxon>Trichophyton</taxon>
    </lineage>
</organism>
<dbReference type="Gene3D" id="3.40.30.10">
    <property type="entry name" value="Glutaredoxin"/>
    <property type="match status" value="4"/>
</dbReference>
<keyword evidence="11 13" id="KW-0676">Redox-active center</keyword>
<dbReference type="GO" id="GO:0051082">
    <property type="term" value="F:unfolded protein binding"/>
    <property type="evidence" value="ECO:0007669"/>
    <property type="project" value="UniProtKB-ARBA"/>
</dbReference>
<evidence type="ECO:0000256" key="12">
    <source>
        <dbReference type="ARBA" id="ARBA00039846"/>
    </source>
</evidence>
<evidence type="ECO:0000256" key="8">
    <source>
        <dbReference type="ARBA" id="ARBA00022824"/>
    </source>
</evidence>
<evidence type="ECO:0000256" key="1">
    <source>
        <dbReference type="ARBA" id="ARBA00001182"/>
    </source>
</evidence>
<dbReference type="FunFam" id="3.40.30.10:FF:000139">
    <property type="entry name" value="Protein disulfide-isomerase"/>
    <property type="match status" value="1"/>
</dbReference>
<protein>
    <recommendedName>
        <fullName evidence="12 15">Protein disulfide-isomerase</fullName>
        <ecNumber evidence="5 15">5.3.4.1</ecNumber>
    </recommendedName>
</protein>
<dbReference type="PROSITE" id="PS51352">
    <property type="entry name" value="THIOREDOXIN_2"/>
    <property type="match status" value="2"/>
</dbReference>
<dbReference type="PANTHER" id="PTHR18929">
    <property type="entry name" value="PROTEIN DISULFIDE ISOMERASE"/>
    <property type="match status" value="1"/>
</dbReference>
<dbReference type="Pfam" id="PF13848">
    <property type="entry name" value="Thioredoxin_6"/>
    <property type="match status" value="1"/>
</dbReference>
<comment type="subcellular location">
    <subcellularLocation>
        <location evidence="3">Endoplasmic reticulum lumen</location>
    </subcellularLocation>
</comment>
<dbReference type="GO" id="GO:0006457">
    <property type="term" value="P:protein folding"/>
    <property type="evidence" value="ECO:0007669"/>
    <property type="project" value="TreeGrafter"/>
</dbReference>
<evidence type="ECO:0000256" key="7">
    <source>
        <dbReference type="ARBA" id="ARBA00022737"/>
    </source>
</evidence>
<feature type="domain" description="Thioredoxin" evidence="17">
    <location>
        <begin position="344"/>
        <end position="475"/>
    </location>
</feature>
<feature type="disulfide bond" description="Redox-active" evidence="13">
    <location>
        <begin position="59"/>
        <end position="62"/>
    </location>
</feature>
<dbReference type="InterPro" id="IPR005792">
    <property type="entry name" value="Prot_disulphide_isomerase"/>
</dbReference>
<evidence type="ECO:0000256" key="9">
    <source>
        <dbReference type="ARBA" id="ARBA00023157"/>
    </source>
</evidence>
<evidence type="ECO:0000256" key="3">
    <source>
        <dbReference type="ARBA" id="ARBA00004319"/>
    </source>
</evidence>
<evidence type="ECO:0000256" key="2">
    <source>
        <dbReference type="ARBA" id="ARBA00002692"/>
    </source>
</evidence>
<dbReference type="InterPro" id="IPR013766">
    <property type="entry name" value="Thioredoxin_domain"/>
</dbReference>
<evidence type="ECO:0000256" key="11">
    <source>
        <dbReference type="ARBA" id="ARBA00023284"/>
    </source>
</evidence>
<keyword evidence="10 15" id="KW-0413">Isomerase</keyword>
<gene>
    <name evidence="18" type="ORF">H103_04897</name>
</gene>
<dbReference type="GO" id="GO:0005788">
    <property type="term" value="C:endoplasmic reticulum lumen"/>
    <property type="evidence" value="ECO:0007669"/>
    <property type="project" value="UniProtKB-SubCell"/>
</dbReference>
<feature type="chain" id="PRO_5005101437" description="Protein disulfide-isomerase" evidence="15">
    <location>
        <begin position="23"/>
        <end position="523"/>
    </location>
</feature>
<name>A0A022W1K7_TRIRU</name>
<dbReference type="EMBL" id="KK207858">
    <property type="protein sequence ID" value="EZF51958.1"/>
    <property type="molecule type" value="Genomic_DNA"/>
</dbReference>
<keyword evidence="8" id="KW-0256">Endoplasmic reticulum</keyword>
<comment type="catalytic activity">
    <reaction evidence="1 15">
        <text>Catalyzes the rearrangement of -S-S- bonds in proteins.</text>
        <dbReference type="EC" id="5.3.4.1"/>
    </reaction>
</comment>
<proteinExistence type="inferred from homology"/>
<dbReference type="Proteomes" id="UP000023758">
    <property type="component" value="Unassembled WGS sequence"/>
</dbReference>
<dbReference type="CDD" id="cd02982">
    <property type="entry name" value="PDI_b'_family"/>
    <property type="match status" value="1"/>
</dbReference>
<feature type="disulfide bond" description="Redox-active" evidence="13">
    <location>
        <begin position="394"/>
        <end position="397"/>
    </location>
</feature>
<accession>A0A022W1K7</accession>
<dbReference type="InterPro" id="IPR017937">
    <property type="entry name" value="Thioredoxin_CS"/>
</dbReference>
<evidence type="ECO:0000256" key="13">
    <source>
        <dbReference type="PIRSR" id="PIRSR605792-51"/>
    </source>
</evidence>
<dbReference type="NCBIfam" id="TIGR01130">
    <property type="entry name" value="ER_PDI_fam"/>
    <property type="match status" value="1"/>
</dbReference>
<comment type="function">
    <text evidence="2">Participates in the folding of proteins containing disulfide bonds, may be involved in glycosylation, prolyl hydroxylation and triglyceride transfer.</text>
</comment>
<dbReference type="PRINTS" id="PR00421">
    <property type="entry name" value="THIOREDOXIN"/>
</dbReference>
<dbReference type="FunFam" id="3.40.30.10:FF:000017">
    <property type="entry name" value="Protein disulfide-isomerase A4"/>
    <property type="match status" value="1"/>
</dbReference>
<feature type="signal peptide" evidence="15">
    <location>
        <begin position="1"/>
        <end position="22"/>
    </location>
</feature>
<dbReference type="EC" id="5.3.4.1" evidence="5 15"/>
<dbReference type="CDD" id="cd02995">
    <property type="entry name" value="PDI_a_PDI_a'_C"/>
    <property type="match status" value="1"/>
</dbReference>
<dbReference type="GO" id="GO:0003756">
    <property type="term" value="F:protein disulfide isomerase activity"/>
    <property type="evidence" value="ECO:0007669"/>
    <property type="project" value="UniProtKB-EC"/>
</dbReference>
<evidence type="ECO:0000256" key="4">
    <source>
        <dbReference type="ARBA" id="ARBA00006347"/>
    </source>
</evidence>
<dbReference type="GO" id="GO:0015035">
    <property type="term" value="F:protein-disulfide reductase activity"/>
    <property type="evidence" value="ECO:0007669"/>
    <property type="project" value="UniProtKB-ARBA"/>
</dbReference>
<dbReference type="Pfam" id="PF00085">
    <property type="entry name" value="Thioredoxin"/>
    <property type="match status" value="2"/>
</dbReference>
<keyword evidence="6 15" id="KW-0732">Signal</keyword>
<evidence type="ECO:0000256" key="16">
    <source>
        <dbReference type="SAM" id="MobiDB-lite"/>
    </source>
</evidence>
<reference evidence="18" key="1">
    <citation type="submission" date="2014-02" db="EMBL/GenBank/DDBJ databases">
        <title>The Genome Sequence of Trichophyton rubrum (morphotype fischeri) CBS 288.86.</title>
        <authorList>
            <consortium name="The Broad Institute Genomics Platform"/>
            <person name="Cuomo C.A."/>
            <person name="White T.C."/>
            <person name="Graser Y."/>
            <person name="Martinez-Rossi N."/>
            <person name="Heitman J."/>
            <person name="Young S.K."/>
            <person name="Zeng Q."/>
            <person name="Gargeya S."/>
            <person name="Abouelleil A."/>
            <person name="Alvarado L."/>
            <person name="Chapman S.B."/>
            <person name="Gainer-Dewar J."/>
            <person name="Goldberg J."/>
            <person name="Griggs A."/>
            <person name="Gujja S."/>
            <person name="Hansen M."/>
            <person name="Howarth C."/>
            <person name="Imamovic A."/>
            <person name="Larimer J."/>
            <person name="Martinez D."/>
            <person name="Murphy C."/>
            <person name="Pearson M.D."/>
            <person name="Persinoti G."/>
            <person name="Poon T."/>
            <person name="Priest M."/>
            <person name="Roberts A.D."/>
            <person name="Saif S."/>
            <person name="Shea T.D."/>
            <person name="Sykes S.N."/>
            <person name="Wortman J."/>
            <person name="Nusbaum C."/>
            <person name="Birren B."/>
        </authorList>
    </citation>
    <scope>NUCLEOTIDE SEQUENCE [LARGE SCALE GENOMIC DNA]</scope>
    <source>
        <strain evidence="18">CBS 288.86</strain>
    </source>
</reference>
<dbReference type="GO" id="GO:0034976">
    <property type="term" value="P:response to endoplasmic reticulum stress"/>
    <property type="evidence" value="ECO:0007669"/>
    <property type="project" value="TreeGrafter"/>
</dbReference>
<evidence type="ECO:0000256" key="14">
    <source>
        <dbReference type="RuleBase" id="RU004208"/>
    </source>
</evidence>
<dbReference type="HOGENOM" id="CLU_025879_5_0_1"/>
<dbReference type="PROSITE" id="PS00194">
    <property type="entry name" value="THIOREDOXIN_1"/>
    <property type="match status" value="2"/>
</dbReference>
<dbReference type="PANTHER" id="PTHR18929:SF132">
    <property type="entry name" value="PROTEIN DISULFIDE-ISOMERASE A3"/>
    <property type="match status" value="1"/>
</dbReference>
<dbReference type="CDD" id="cd02981">
    <property type="entry name" value="PDI_b_family"/>
    <property type="match status" value="1"/>
</dbReference>
<dbReference type="SUPFAM" id="SSF52833">
    <property type="entry name" value="Thioredoxin-like"/>
    <property type="match status" value="4"/>
</dbReference>
<evidence type="ECO:0000256" key="6">
    <source>
        <dbReference type="ARBA" id="ARBA00022729"/>
    </source>
</evidence>
<sequence>MPGVRSLLLALAGVSLAPAVLAADASTDTSDVHALKADTFKDFIKEHDLVLAEFYAPWCGHCKALAPEYEKAATELKDKNIQLAKVDCTEEADLCQEYGVEGYPTLKVFRGLDSYKPYNGARKSPAITSYMIKQSLPSVSVVTADNFEEVKSLDKVVVVAFIGEDDKETNTTYTTLADSMRDDVLFAGTNSAELAKKEGVSLPAVVLYKEFDDRKDVYDGKFEAEALKAFIKSSSTPLVGEVGPETYSGYMSAGIPLAYIFADTAEEREQYASDFKDLAKKLKGKINFATIDSKAFGAHAANLNLIPEKFPAFAIQDTVSNKKYPFDQEKKLTKEEITKFVEGVISGDIAASVKSEAVPETNDGPVTVIVAHTYEDIVMNKDKDVLVEFYAPWCGHCKALAPKYDQLGSLYKDNKDFASKVTIAKVDATANDIPDEIQGFPTIKLFPAGAKDKPVEYTGSRTVEDLANFVRDNGKHKVDAYDEKKIEKDGSDVTGKPKDAEAPPKPSDAPEPEEQADKKHEEL</sequence>
<dbReference type="AlphaFoldDB" id="A0A022W1K7"/>
<evidence type="ECO:0000259" key="17">
    <source>
        <dbReference type="PROSITE" id="PS51352"/>
    </source>
</evidence>
<dbReference type="NCBIfam" id="TIGR01126">
    <property type="entry name" value="pdi_dom"/>
    <property type="match status" value="2"/>
</dbReference>
<evidence type="ECO:0000256" key="15">
    <source>
        <dbReference type="RuleBase" id="RU361130"/>
    </source>
</evidence>
<dbReference type="InterPro" id="IPR005788">
    <property type="entry name" value="PDI_thioredoxin-like_dom"/>
</dbReference>